<comment type="caution">
    <text evidence="4">The sequence shown here is derived from an EMBL/GenBank/DDBJ whole genome shotgun (WGS) entry which is preliminary data.</text>
</comment>
<organism evidence="4 5">
    <name type="scientific">Polluticaenibacter yanchengensis</name>
    <dbReference type="NCBI Taxonomy" id="3014562"/>
    <lineage>
        <taxon>Bacteria</taxon>
        <taxon>Pseudomonadati</taxon>
        <taxon>Bacteroidota</taxon>
        <taxon>Chitinophagia</taxon>
        <taxon>Chitinophagales</taxon>
        <taxon>Chitinophagaceae</taxon>
        <taxon>Polluticaenibacter</taxon>
    </lineage>
</organism>
<name>A0ABT4UJL2_9BACT</name>
<sequence>MKFNFTRKSIAALSITAILSTGQLMAQNTPVIKIDLDQTGRPTAEVTEPGYIAWPLKTALADSLSIVQRNSLNEITDSVQVKFTRIGEFGTNLRTNWYKAGIEMKTYFSRLLCDGIYVDGGNAGGKIEMRISNLKPGKHTVLTYINTVDNPATNTFSPVNVYYKDVLVAEKVKPGERVTDFKNVQLVYIEVDAVAGQDVVIRFEADRTTTDAWKNVMINGIEINTPNSLRQAQYPFPSNNNEHIAAGSDKSLRLSWTKALTGAKHRVYFGLNKEEVQNATPASATYKGEQTDTFYVVKDLYSRNQYYWRVDEVEDDGDVTKGDVWYFKPAQLAFKDAEGYGRYALGGRGGKIVRVTNLNDDGPGSLREAVTNDIGPRTIVFDVSGIIDLKSRLVLSNKYVTVAGQTAPGNGITIKGSPFGIGGHDAIVRFVRLRLGAGETADGMGMNGDHSIMDHCSISWTIDEAFSSRGAKSITLQRTLISEALHIAGHKNYPAGTGHGYAATIGGDTSSFHHNLLAHNHGRNWSLGGGLDGNAYYSGRLDIRNNVVYNWGSRSTDGGANKVNFVNNYYKPGAATTIFVALRAQHENVGLGTQQYYFAGNVMPGRFDESNQEAGRTMQGTASWETWVNQPFFESHVKTQTAYEAYKNVLSDVGASQPYFDLNDQRMIRETYTGTFTYRGSKSNLPGIIDTQEDVGGYEAIPETKRPDTWDTDKDGLPDWWEKAKGLNPNSAGSDYSDTHKDDNGDGFTQLDEYLDWMASAHYFITKGQSLEIDLLAYAKGYANGAKFVINKSDNGTASLVSSTDSKVIFTSSGDGFASFEFTVTDAEGHTYTRTINIFIDSEGSLPVTLVTFTGKREQPSVVALDWKTSSEVNNNYFEVQRSLDLNKFTTIGKQPSKAVNGNSSSEISYQFKDNQNAFAQSYYRLVQVDKNGTKTISNIVSIGNGNNTPAAKVYTGKDKLSFQVLVSGNSNYTAEILNANGAKLQTINVNSGELKTIKTNAPGLHLVRFIDTKSKQVISTQKVVVL</sequence>
<dbReference type="RefSeq" id="WP_407031349.1">
    <property type="nucleotide sequence ID" value="NZ_JAQGEF010000009.1"/>
</dbReference>
<evidence type="ECO:0000313" key="4">
    <source>
        <dbReference type="EMBL" id="MDA3615024.1"/>
    </source>
</evidence>
<dbReference type="InterPro" id="IPR012334">
    <property type="entry name" value="Pectin_lyas_fold"/>
</dbReference>
<dbReference type="SUPFAM" id="SSF51126">
    <property type="entry name" value="Pectin lyase-like"/>
    <property type="match status" value="1"/>
</dbReference>
<keyword evidence="2" id="KW-0325">Glycoprotein</keyword>
<proteinExistence type="predicted"/>
<feature type="chain" id="PRO_5045721816" description="T9SS type A sorting domain-containing protein" evidence="3">
    <location>
        <begin position="27"/>
        <end position="1027"/>
    </location>
</feature>
<evidence type="ECO:0000256" key="3">
    <source>
        <dbReference type="SAM" id="SignalP"/>
    </source>
</evidence>
<dbReference type="Proteomes" id="UP001210231">
    <property type="component" value="Unassembled WGS sequence"/>
</dbReference>
<dbReference type="PANTHER" id="PTHR42970">
    <property type="entry name" value="PECTATE LYASE C-RELATED"/>
    <property type="match status" value="1"/>
</dbReference>
<accession>A0ABT4UJL2</accession>
<dbReference type="InterPro" id="IPR011050">
    <property type="entry name" value="Pectin_lyase_fold/virulence"/>
</dbReference>
<dbReference type="PANTHER" id="PTHR42970:SF1">
    <property type="entry name" value="PECTATE LYASE C-RELATED"/>
    <property type="match status" value="1"/>
</dbReference>
<dbReference type="InterPro" id="IPR052063">
    <property type="entry name" value="Polysaccharide_Lyase_1"/>
</dbReference>
<reference evidence="4 5" key="1">
    <citation type="submission" date="2022-12" db="EMBL/GenBank/DDBJ databases">
        <title>Chitinophagaceae gen. sp. nov., a new member of the family Chitinophagaceae, isolated from soil in a chemical factory.</title>
        <authorList>
            <person name="Ke Z."/>
        </authorList>
    </citation>
    <scope>NUCLEOTIDE SEQUENCE [LARGE SCALE GENOMIC DNA]</scope>
    <source>
        <strain evidence="4 5">LY-5</strain>
    </source>
</reference>
<feature type="signal peptide" evidence="3">
    <location>
        <begin position="1"/>
        <end position="26"/>
    </location>
</feature>
<keyword evidence="3" id="KW-0732">Signal</keyword>
<evidence type="ECO:0008006" key="6">
    <source>
        <dbReference type="Google" id="ProtNLM"/>
    </source>
</evidence>
<gene>
    <name evidence="4" type="ORF">O3P16_09415</name>
</gene>
<dbReference type="EMBL" id="JAQGEF010000009">
    <property type="protein sequence ID" value="MDA3615024.1"/>
    <property type="molecule type" value="Genomic_DNA"/>
</dbReference>
<dbReference type="Gene3D" id="2.160.20.10">
    <property type="entry name" value="Single-stranded right-handed beta-helix, Pectin lyase-like"/>
    <property type="match status" value="1"/>
</dbReference>
<evidence type="ECO:0000313" key="5">
    <source>
        <dbReference type="Proteomes" id="UP001210231"/>
    </source>
</evidence>
<evidence type="ECO:0000256" key="2">
    <source>
        <dbReference type="ARBA" id="ARBA00023180"/>
    </source>
</evidence>
<evidence type="ECO:0000256" key="1">
    <source>
        <dbReference type="ARBA" id="ARBA00022723"/>
    </source>
</evidence>
<keyword evidence="1" id="KW-0479">Metal-binding</keyword>
<keyword evidence="5" id="KW-1185">Reference proteome</keyword>
<protein>
    <recommendedName>
        <fullName evidence="6">T9SS type A sorting domain-containing protein</fullName>
    </recommendedName>
</protein>